<keyword evidence="2" id="KW-1133">Transmembrane helix</keyword>
<dbReference type="Proteomes" id="UP000178606">
    <property type="component" value="Unassembled WGS sequence"/>
</dbReference>
<feature type="transmembrane region" description="Helical" evidence="2">
    <location>
        <begin position="6"/>
        <end position="31"/>
    </location>
</feature>
<name>A0A1F6D1V1_HANXR</name>
<sequence>MEIYISLVLAGLSVSFFHAILPNHWLPFVLAGRAQRWSMGRTLWVTTLAGGGHVLITTLLGVLIVWMGLALSSYVEAWSAPLAAGVLVLFGLFYVVRHLRGGGHGHSHFPGGYTHGHGDSHDHGHSHDHDDHAHDHGHSDDHGHGHAHPHGEGSWAPEAVAVASLVAMLTFSPCEGFLPIYLTAWPYGWGAFVVLSAVLAAGTLSGMLVFTGLTYAGFRRVEMPWMERYEHLVLGGVLILLGGAVVVFQL</sequence>
<feature type="compositionally biased region" description="Basic and acidic residues" evidence="1">
    <location>
        <begin position="116"/>
        <end position="144"/>
    </location>
</feature>
<organism evidence="3 4">
    <name type="scientific">Handelsmanbacteria sp. (strain RIFCSPLOWO2_12_FULL_64_10)</name>
    <dbReference type="NCBI Taxonomy" id="1817868"/>
    <lineage>
        <taxon>Bacteria</taxon>
        <taxon>Candidatus Handelsmaniibacteriota</taxon>
    </lineage>
</organism>
<accession>A0A1F6D1V1</accession>
<protein>
    <recommendedName>
        <fullName evidence="5">Urease accessory protein UreH-like transmembrane domain-containing protein</fullName>
    </recommendedName>
</protein>
<dbReference type="EMBL" id="MFKF01000085">
    <property type="protein sequence ID" value="OGG55271.1"/>
    <property type="molecule type" value="Genomic_DNA"/>
</dbReference>
<keyword evidence="2" id="KW-0812">Transmembrane</keyword>
<dbReference type="PANTHER" id="PTHR36394">
    <property type="entry name" value="OS01G0277700 PROTEIN"/>
    <property type="match status" value="1"/>
</dbReference>
<evidence type="ECO:0008006" key="5">
    <source>
        <dbReference type="Google" id="ProtNLM"/>
    </source>
</evidence>
<feature type="transmembrane region" description="Helical" evidence="2">
    <location>
        <begin position="43"/>
        <end position="66"/>
    </location>
</feature>
<gene>
    <name evidence="3" type="ORF">A3F84_11095</name>
</gene>
<proteinExistence type="predicted"/>
<feature type="transmembrane region" description="Helical" evidence="2">
    <location>
        <begin position="78"/>
        <end position="96"/>
    </location>
</feature>
<dbReference type="PANTHER" id="PTHR36394:SF1">
    <property type="entry name" value="OS01G0277700 PROTEIN"/>
    <property type="match status" value="1"/>
</dbReference>
<feature type="transmembrane region" description="Helical" evidence="2">
    <location>
        <begin position="188"/>
        <end position="217"/>
    </location>
</feature>
<evidence type="ECO:0000313" key="4">
    <source>
        <dbReference type="Proteomes" id="UP000178606"/>
    </source>
</evidence>
<reference evidence="3 4" key="1">
    <citation type="journal article" date="2016" name="Nat. Commun.">
        <title>Thousands of microbial genomes shed light on interconnected biogeochemical processes in an aquifer system.</title>
        <authorList>
            <person name="Anantharaman K."/>
            <person name="Brown C.T."/>
            <person name="Hug L.A."/>
            <person name="Sharon I."/>
            <person name="Castelle C.J."/>
            <person name="Probst A.J."/>
            <person name="Thomas B.C."/>
            <person name="Singh A."/>
            <person name="Wilkins M.J."/>
            <person name="Karaoz U."/>
            <person name="Brodie E.L."/>
            <person name="Williams K.H."/>
            <person name="Hubbard S.S."/>
            <person name="Banfield J.F."/>
        </authorList>
    </citation>
    <scope>NUCLEOTIDE SEQUENCE [LARGE SCALE GENOMIC DNA]</scope>
    <source>
        <strain evidence="4">RIFCSPLOWO2_12_FULL_64_10</strain>
    </source>
</reference>
<comment type="caution">
    <text evidence="3">The sequence shown here is derived from an EMBL/GenBank/DDBJ whole genome shotgun (WGS) entry which is preliminary data.</text>
</comment>
<feature type="transmembrane region" description="Helical" evidence="2">
    <location>
        <begin position="229"/>
        <end position="248"/>
    </location>
</feature>
<feature type="region of interest" description="Disordered" evidence="1">
    <location>
        <begin position="110"/>
        <end position="152"/>
    </location>
</feature>
<evidence type="ECO:0000313" key="3">
    <source>
        <dbReference type="EMBL" id="OGG55271.1"/>
    </source>
</evidence>
<evidence type="ECO:0000256" key="1">
    <source>
        <dbReference type="SAM" id="MobiDB-lite"/>
    </source>
</evidence>
<evidence type="ECO:0000256" key="2">
    <source>
        <dbReference type="SAM" id="Phobius"/>
    </source>
</evidence>
<dbReference type="AlphaFoldDB" id="A0A1F6D1V1"/>
<feature type="transmembrane region" description="Helical" evidence="2">
    <location>
        <begin position="159"/>
        <end position="182"/>
    </location>
</feature>
<keyword evidence="2" id="KW-0472">Membrane</keyword>